<evidence type="ECO:0000313" key="6">
    <source>
        <dbReference type="EMBL" id="BCA27322.1"/>
    </source>
</evidence>
<comment type="similarity">
    <text evidence="1">Belongs to the universal stress protein A family.</text>
</comment>
<name>A0A1I0UI65_9GAMM</name>
<proteinExistence type="inferred from homology"/>
<organism evidence="6 8">
    <name type="scientific">Metapseudomonas otitidis</name>
    <dbReference type="NCBI Taxonomy" id="319939"/>
    <lineage>
        <taxon>Bacteria</taxon>
        <taxon>Pseudomonadati</taxon>
        <taxon>Pseudomonadota</taxon>
        <taxon>Gammaproteobacteria</taxon>
        <taxon>Pseudomonadales</taxon>
        <taxon>Pseudomonadaceae</taxon>
        <taxon>Metapseudomonas</taxon>
    </lineage>
</organism>
<dbReference type="GO" id="GO:0005524">
    <property type="term" value="F:ATP binding"/>
    <property type="evidence" value="ECO:0007669"/>
    <property type="project" value="UniProtKB-KW"/>
</dbReference>
<protein>
    <submittedName>
        <fullName evidence="7">Universal stress protein</fullName>
    </submittedName>
</protein>
<dbReference type="CDD" id="cd00293">
    <property type="entry name" value="USP-like"/>
    <property type="match status" value="2"/>
</dbReference>
<dbReference type="GeneID" id="57396515"/>
<sequence length="285" mass="30769">MKALLLATDLSNRSERALRRAAQLVRQFRCPWTVLHVVDADQPQALASAWSAQVHEALASHLGEIAELAGAAPALRVEVGDPAERIVDFARSQGFDLLVMGCHRRNALRDVFVGTTLERVLRTGDTPVLVVNRETDGHYHDILVGLDLSPCSARAAQAARELGILELARSRALYAFEPFARLTLLGAGLSDSALEDHEQREAVAARSALAQFLGEQGLLGVFSQHSAEEGLPITVLRHALQQAEPDLLVLGTRGMSGVKRALIGSVADAALREFDCDMLVVPPAR</sequence>
<evidence type="ECO:0000256" key="3">
    <source>
        <dbReference type="ARBA" id="ARBA00022840"/>
    </source>
</evidence>
<dbReference type="STRING" id="319939.SAMN05216263_11367"/>
<dbReference type="Proteomes" id="UP000501237">
    <property type="component" value="Chromosome"/>
</dbReference>
<evidence type="ECO:0000256" key="1">
    <source>
        <dbReference type="ARBA" id="ARBA00008791"/>
    </source>
</evidence>
<reference evidence="7 10" key="3">
    <citation type="submission" date="2023-10" db="EMBL/GenBank/DDBJ databases">
        <title>Pseudomonas otitidis isolated from a paediatric patient with cystic fibrosis in Chile.</title>
        <authorList>
            <person name="Amsteins-Romero L."/>
            <person name="Opazo-Capurro A."/>
            <person name="Matus-Kohler M."/>
            <person name="Gonzalez-Rocha G."/>
        </authorList>
    </citation>
    <scope>NUCLEOTIDE SEQUENCE [LARGE SCALE GENOMIC DNA]</scope>
    <source>
        <strain evidence="7 10">P-714</strain>
    </source>
</reference>
<dbReference type="EMBL" id="AP022642">
    <property type="protein sequence ID" value="BCA27322.1"/>
    <property type="molecule type" value="Genomic_DNA"/>
</dbReference>
<dbReference type="PRINTS" id="PR01438">
    <property type="entry name" value="UNVRSLSTRESS"/>
</dbReference>
<dbReference type="EMBL" id="AP022213">
    <property type="protein sequence ID" value="BBT15243.1"/>
    <property type="molecule type" value="Genomic_DNA"/>
</dbReference>
<dbReference type="EMBL" id="JAWJUL010000070">
    <property type="protein sequence ID" value="MDV3441309.1"/>
    <property type="molecule type" value="Genomic_DNA"/>
</dbReference>
<evidence type="ECO:0000259" key="4">
    <source>
        <dbReference type="Pfam" id="PF00582"/>
    </source>
</evidence>
<dbReference type="AlphaFoldDB" id="A0A1I0UI65"/>
<reference evidence="5 9" key="1">
    <citation type="submission" date="2019-12" db="EMBL/GenBank/DDBJ databases">
        <title>complete genome sequences of Pseudomonas otitidis str. WP8-S17-CRE-03 isolated from wastewater treatment plant effluent.</title>
        <authorList>
            <person name="Sekizuka T."/>
            <person name="Itokawa K."/>
            <person name="Yatsu K."/>
            <person name="Inamine Y."/>
            <person name="Kuroda M."/>
        </authorList>
    </citation>
    <scope>NUCLEOTIDE SEQUENCE [LARGE SCALE GENOMIC DNA]</scope>
    <source>
        <strain evidence="5 9">WP8-S17-CRE-03</strain>
    </source>
</reference>
<feature type="domain" description="UspA" evidence="4">
    <location>
        <begin position="139"/>
        <end position="282"/>
    </location>
</feature>
<dbReference type="SUPFAM" id="SSF52402">
    <property type="entry name" value="Adenine nucleotide alpha hydrolases-like"/>
    <property type="match status" value="2"/>
</dbReference>
<dbReference type="Gene3D" id="3.40.50.620">
    <property type="entry name" value="HUPs"/>
    <property type="match status" value="2"/>
</dbReference>
<evidence type="ECO:0000256" key="2">
    <source>
        <dbReference type="ARBA" id="ARBA00022741"/>
    </source>
</evidence>
<accession>A0A1I0UI65</accession>
<dbReference type="Pfam" id="PF00582">
    <property type="entry name" value="Usp"/>
    <property type="match status" value="2"/>
</dbReference>
<keyword evidence="10" id="KW-1185">Reference proteome</keyword>
<evidence type="ECO:0000313" key="10">
    <source>
        <dbReference type="Proteomes" id="UP001273935"/>
    </source>
</evidence>
<keyword evidence="3" id="KW-0067">ATP-binding</keyword>
<evidence type="ECO:0000313" key="9">
    <source>
        <dbReference type="Proteomes" id="UP000515591"/>
    </source>
</evidence>
<dbReference type="PANTHER" id="PTHR46268:SF27">
    <property type="entry name" value="UNIVERSAL STRESS PROTEIN RV2623"/>
    <property type="match status" value="1"/>
</dbReference>
<gene>
    <name evidence="6" type="ORF">PtoMrB4_12990</name>
    <name evidence="7" type="ORF">R0G64_17950</name>
    <name evidence="5" type="ORF">WP8S17C03_12920</name>
</gene>
<keyword evidence="2" id="KW-0547">Nucleotide-binding</keyword>
<dbReference type="InterPro" id="IPR006015">
    <property type="entry name" value="Universal_stress_UspA"/>
</dbReference>
<dbReference type="RefSeq" id="WP_044409412.1">
    <property type="nucleotide sequence ID" value="NZ_AP022213.1"/>
</dbReference>
<dbReference type="Proteomes" id="UP000515591">
    <property type="component" value="Chromosome"/>
</dbReference>
<dbReference type="PANTHER" id="PTHR46268">
    <property type="entry name" value="STRESS RESPONSE PROTEIN NHAX"/>
    <property type="match status" value="1"/>
</dbReference>
<evidence type="ECO:0000313" key="7">
    <source>
        <dbReference type="EMBL" id="MDV3441309.1"/>
    </source>
</evidence>
<dbReference type="KEGG" id="poj:PtoMrB4_12990"/>
<dbReference type="Proteomes" id="UP001273935">
    <property type="component" value="Unassembled WGS sequence"/>
</dbReference>
<dbReference type="InterPro" id="IPR006016">
    <property type="entry name" value="UspA"/>
</dbReference>
<evidence type="ECO:0000313" key="8">
    <source>
        <dbReference type="Proteomes" id="UP000501237"/>
    </source>
</evidence>
<dbReference type="InterPro" id="IPR014729">
    <property type="entry name" value="Rossmann-like_a/b/a_fold"/>
</dbReference>
<feature type="domain" description="UspA" evidence="4">
    <location>
        <begin position="2"/>
        <end position="131"/>
    </location>
</feature>
<evidence type="ECO:0000313" key="5">
    <source>
        <dbReference type="EMBL" id="BBT15243.1"/>
    </source>
</evidence>
<reference evidence="6 8" key="2">
    <citation type="journal article" date="2020" name="Microbiol. Resour. Announc.">
        <title>Complete genome sequence of Pseudomonas otitidis strain MrB4, isolated from Lake Biwa in Japan.</title>
        <authorList>
            <person name="Miyazaki K."/>
            <person name="Hase E."/>
            <person name="Maruya T."/>
        </authorList>
    </citation>
    <scope>NUCLEOTIDE SEQUENCE [LARGE SCALE GENOMIC DNA]</scope>
    <source>
        <strain evidence="6 8">MrB4</strain>
    </source>
</reference>